<feature type="DNA-binding region" description="Homeobox" evidence="5">
    <location>
        <begin position="16"/>
        <end position="76"/>
    </location>
</feature>
<evidence type="ECO:0000256" key="3">
    <source>
        <dbReference type="ARBA" id="ARBA00023155"/>
    </source>
</evidence>
<proteinExistence type="predicted"/>
<evidence type="ECO:0000313" key="9">
    <source>
        <dbReference type="EMBL" id="KAJ7213992.1"/>
    </source>
</evidence>
<evidence type="ECO:0000259" key="8">
    <source>
        <dbReference type="PROSITE" id="PS50071"/>
    </source>
</evidence>
<feature type="region of interest" description="Disordered" evidence="7">
    <location>
        <begin position="68"/>
        <end position="106"/>
    </location>
</feature>
<organism evidence="9 10">
    <name type="scientific">Mycena pura</name>
    <dbReference type="NCBI Taxonomy" id="153505"/>
    <lineage>
        <taxon>Eukaryota</taxon>
        <taxon>Fungi</taxon>
        <taxon>Dikarya</taxon>
        <taxon>Basidiomycota</taxon>
        <taxon>Agaricomycotina</taxon>
        <taxon>Agaricomycetes</taxon>
        <taxon>Agaricomycetidae</taxon>
        <taxon>Agaricales</taxon>
        <taxon>Marasmiineae</taxon>
        <taxon>Mycenaceae</taxon>
        <taxon>Mycena</taxon>
    </lineage>
</organism>
<keyword evidence="4 5" id="KW-0539">Nucleus</keyword>
<dbReference type="PANTHER" id="PTHR24324:SF5">
    <property type="entry name" value="HEMATOPOIETICALLY-EXPRESSED HOMEOBOX PROTEIN HHEX"/>
    <property type="match status" value="1"/>
</dbReference>
<dbReference type="PANTHER" id="PTHR24324">
    <property type="entry name" value="HOMEOBOX PROTEIN HHEX"/>
    <property type="match status" value="1"/>
</dbReference>
<dbReference type="GO" id="GO:0005634">
    <property type="term" value="C:nucleus"/>
    <property type="evidence" value="ECO:0007669"/>
    <property type="project" value="UniProtKB-SubCell"/>
</dbReference>
<dbReference type="Proteomes" id="UP001219525">
    <property type="component" value="Unassembled WGS sequence"/>
</dbReference>
<dbReference type="PROSITE" id="PS00027">
    <property type="entry name" value="HOMEOBOX_1"/>
    <property type="match status" value="1"/>
</dbReference>
<dbReference type="SUPFAM" id="SSF46689">
    <property type="entry name" value="Homeodomain-like"/>
    <property type="match status" value="1"/>
</dbReference>
<dbReference type="GO" id="GO:0030154">
    <property type="term" value="P:cell differentiation"/>
    <property type="evidence" value="ECO:0007669"/>
    <property type="project" value="TreeGrafter"/>
</dbReference>
<dbReference type="CDD" id="cd00086">
    <property type="entry name" value="homeodomain"/>
    <property type="match status" value="1"/>
</dbReference>
<protein>
    <recommendedName>
        <fullName evidence="8">Homeobox domain-containing protein</fullName>
    </recommendedName>
</protein>
<evidence type="ECO:0000256" key="4">
    <source>
        <dbReference type="ARBA" id="ARBA00023242"/>
    </source>
</evidence>
<dbReference type="GO" id="GO:0000978">
    <property type="term" value="F:RNA polymerase II cis-regulatory region sequence-specific DNA binding"/>
    <property type="evidence" value="ECO:0007669"/>
    <property type="project" value="TreeGrafter"/>
</dbReference>
<evidence type="ECO:0000256" key="7">
    <source>
        <dbReference type="SAM" id="MobiDB-lite"/>
    </source>
</evidence>
<evidence type="ECO:0000256" key="1">
    <source>
        <dbReference type="ARBA" id="ARBA00004123"/>
    </source>
</evidence>
<dbReference type="Pfam" id="PF00046">
    <property type="entry name" value="Homeodomain"/>
    <property type="match status" value="1"/>
</dbReference>
<dbReference type="PROSITE" id="PS50071">
    <property type="entry name" value="HOMEOBOX_2"/>
    <property type="match status" value="1"/>
</dbReference>
<dbReference type="InterPro" id="IPR017970">
    <property type="entry name" value="Homeobox_CS"/>
</dbReference>
<evidence type="ECO:0000256" key="2">
    <source>
        <dbReference type="ARBA" id="ARBA00023125"/>
    </source>
</evidence>
<keyword evidence="2 5" id="KW-0238">DNA-binding</keyword>
<comment type="caution">
    <text evidence="9">The sequence shown here is derived from an EMBL/GenBank/DDBJ whole genome shotgun (WGS) entry which is preliminary data.</text>
</comment>
<evidence type="ECO:0000256" key="6">
    <source>
        <dbReference type="RuleBase" id="RU000682"/>
    </source>
</evidence>
<gene>
    <name evidence="9" type="ORF">GGX14DRAFT_360525</name>
</gene>
<dbReference type="InterPro" id="IPR001356">
    <property type="entry name" value="HD"/>
</dbReference>
<dbReference type="EMBL" id="JARJCW010000020">
    <property type="protein sequence ID" value="KAJ7213992.1"/>
    <property type="molecule type" value="Genomic_DNA"/>
</dbReference>
<name>A0AAD6VMB3_9AGAR</name>
<dbReference type="GO" id="GO:0000981">
    <property type="term" value="F:DNA-binding transcription factor activity, RNA polymerase II-specific"/>
    <property type="evidence" value="ECO:0007669"/>
    <property type="project" value="InterPro"/>
</dbReference>
<evidence type="ECO:0000313" key="10">
    <source>
        <dbReference type="Proteomes" id="UP001219525"/>
    </source>
</evidence>
<reference evidence="9" key="1">
    <citation type="submission" date="2023-03" db="EMBL/GenBank/DDBJ databases">
        <title>Massive genome expansion in bonnet fungi (Mycena s.s.) driven by repeated elements and novel gene families across ecological guilds.</title>
        <authorList>
            <consortium name="Lawrence Berkeley National Laboratory"/>
            <person name="Harder C.B."/>
            <person name="Miyauchi S."/>
            <person name="Viragh M."/>
            <person name="Kuo A."/>
            <person name="Thoen E."/>
            <person name="Andreopoulos B."/>
            <person name="Lu D."/>
            <person name="Skrede I."/>
            <person name="Drula E."/>
            <person name="Henrissat B."/>
            <person name="Morin E."/>
            <person name="Kohler A."/>
            <person name="Barry K."/>
            <person name="LaButti K."/>
            <person name="Morin E."/>
            <person name="Salamov A."/>
            <person name="Lipzen A."/>
            <person name="Mereny Z."/>
            <person name="Hegedus B."/>
            <person name="Baldrian P."/>
            <person name="Stursova M."/>
            <person name="Weitz H."/>
            <person name="Taylor A."/>
            <person name="Grigoriev I.V."/>
            <person name="Nagy L.G."/>
            <person name="Martin F."/>
            <person name="Kauserud H."/>
        </authorList>
    </citation>
    <scope>NUCLEOTIDE SEQUENCE</scope>
    <source>
        <strain evidence="9">9144</strain>
    </source>
</reference>
<feature type="domain" description="Homeobox" evidence="8">
    <location>
        <begin position="14"/>
        <end position="75"/>
    </location>
</feature>
<accession>A0AAD6VMB3</accession>
<dbReference type="SMART" id="SM00389">
    <property type="entry name" value="HOX"/>
    <property type="match status" value="1"/>
</dbReference>
<comment type="subcellular location">
    <subcellularLocation>
        <location evidence="1 5 6">Nucleus</location>
    </subcellularLocation>
</comment>
<evidence type="ECO:0000256" key="5">
    <source>
        <dbReference type="PROSITE-ProRule" id="PRU00108"/>
    </source>
</evidence>
<dbReference type="InterPro" id="IPR009057">
    <property type="entry name" value="Homeodomain-like_sf"/>
</dbReference>
<feature type="non-terminal residue" evidence="9">
    <location>
        <position position="1"/>
    </location>
</feature>
<dbReference type="AlphaFoldDB" id="A0AAD6VMB3"/>
<dbReference type="InterPro" id="IPR051000">
    <property type="entry name" value="Homeobox_DNA-bind_prot"/>
</dbReference>
<dbReference type="Gene3D" id="1.10.10.60">
    <property type="entry name" value="Homeodomain-like"/>
    <property type="match status" value="1"/>
</dbReference>
<sequence length="106" mass="11899">LTPPPISLISGDEPAVKKKRKRADAGQLRVLNETYARTAQCPSTEERLALAKMLNMSPRSVQIWFQNKRQSMRQTNRQSESSTPHQSFVAVTSEDQSFDATSQLPP</sequence>
<keyword evidence="3 5" id="KW-0371">Homeobox</keyword>
<keyword evidence="10" id="KW-1185">Reference proteome</keyword>
<feature type="region of interest" description="Disordered" evidence="7">
    <location>
        <begin position="1"/>
        <end position="23"/>
    </location>
</feature>